<sequence length="213" mass="24668">MPPKTYTFKDRLGLSQGYSQSKNIKEILLAQIPGALQIIPAHLKNDKHGTDWWIELAAGKFLSVDVKVREEDFALKPNGGDDLALETFSVVEKQIVGWTRSTEKQTDYILWLWIDSGRWCLVPFPMLCRVFTDNWERWIKLFKKATQRTPQGNGFYTSECVFVPRKEVWSEIYRVYGGNPKNPKPPAPPSTETPAIYFEDTKNLDQRNQRPLF</sequence>
<name>A0A2M7FCX9_9BACT</name>
<dbReference type="Proteomes" id="UP000228497">
    <property type="component" value="Unassembled WGS sequence"/>
</dbReference>
<feature type="region of interest" description="Disordered" evidence="1">
    <location>
        <begin position="180"/>
        <end position="213"/>
    </location>
</feature>
<evidence type="ECO:0000256" key="1">
    <source>
        <dbReference type="SAM" id="MobiDB-lite"/>
    </source>
</evidence>
<protein>
    <submittedName>
        <fullName evidence="2">Uncharacterized protein</fullName>
    </submittedName>
</protein>
<accession>A0A2M7FCX9</accession>
<organism evidence="2 3">
    <name type="scientific">Candidatus Kaiserbacteria bacterium CG17_big_fil_post_rev_8_21_14_2_50_51_7</name>
    <dbReference type="NCBI Taxonomy" id="1974613"/>
    <lineage>
        <taxon>Bacteria</taxon>
        <taxon>Candidatus Kaiseribacteriota</taxon>
    </lineage>
</organism>
<dbReference type="AlphaFoldDB" id="A0A2M7FCX9"/>
<evidence type="ECO:0000313" key="3">
    <source>
        <dbReference type="Proteomes" id="UP000228497"/>
    </source>
</evidence>
<evidence type="ECO:0000313" key="2">
    <source>
        <dbReference type="EMBL" id="PIV87116.1"/>
    </source>
</evidence>
<proteinExistence type="predicted"/>
<reference evidence="3" key="1">
    <citation type="submission" date="2017-09" db="EMBL/GenBank/DDBJ databases">
        <title>Depth-based differentiation of microbial function through sediment-hosted aquifers and enrichment of novel symbionts in the deep terrestrial subsurface.</title>
        <authorList>
            <person name="Probst A.J."/>
            <person name="Ladd B."/>
            <person name="Jarett J.K."/>
            <person name="Geller-Mcgrath D.E."/>
            <person name="Sieber C.M.K."/>
            <person name="Emerson J.B."/>
            <person name="Anantharaman K."/>
            <person name="Thomas B.C."/>
            <person name="Malmstrom R."/>
            <person name="Stieglmeier M."/>
            <person name="Klingl A."/>
            <person name="Woyke T."/>
            <person name="Ryan C.M."/>
            <person name="Banfield J.F."/>
        </authorList>
    </citation>
    <scope>NUCLEOTIDE SEQUENCE [LARGE SCALE GENOMIC DNA]</scope>
</reference>
<gene>
    <name evidence="2" type="ORF">COW49_01390</name>
</gene>
<comment type="caution">
    <text evidence="2">The sequence shown here is derived from an EMBL/GenBank/DDBJ whole genome shotgun (WGS) entry which is preliminary data.</text>
</comment>
<feature type="compositionally biased region" description="Basic and acidic residues" evidence="1">
    <location>
        <begin position="199"/>
        <end position="213"/>
    </location>
</feature>
<dbReference type="EMBL" id="PFFD01000062">
    <property type="protein sequence ID" value="PIV87116.1"/>
    <property type="molecule type" value="Genomic_DNA"/>
</dbReference>
<feature type="compositionally biased region" description="Pro residues" evidence="1">
    <location>
        <begin position="182"/>
        <end position="191"/>
    </location>
</feature>